<accession>A0AA91GJV5</accession>
<evidence type="ECO:0000313" key="4">
    <source>
        <dbReference type="Proteomes" id="UP000183039"/>
    </source>
</evidence>
<dbReference type="AlphaFoldDB" id="A0AA91GJV5"/>
<proteinExistence type="predicted"/>
<dbReference type="InterPro" id="IPR002711">
    <property type="entry name" value="HNH"/>
</dbReference>
<dbReference type="GO" id="GO:0003677">
    <property type="term" value="F:DNA binding"/>
    <property type="evidence" value="ECO:0007669"/>
    <property type="project" value="UniProtKB-UniRule"/>
</dbReference>
<dbReference type="EMBL" id="JXLC01000017">
    <property type="protein sequence ID" value="OJG91002.1"/>
    <property type="molecule type" value="Genomic_DNA"/>
</dbReference>
<sequence>MKKGVIMKKIENLKNDDVEADFAKWLLLNRGIKEVTIKKYLGAIRTVENILNSNEHLTTKIFEISDPELIESFKNNKEVQEIDKRGNRMYTVPLNHYIKFLYYLKEINEESLDDQLNREVEDILMNNELRKPTLKRSKISTPTEMFVTKTNYYKRNPIKAANALILANFNCEIASEHKTFTSRKTGENFVEAHHLIPMNQQKNYLEVNIDVEENIIALCPNCHRMIHSGKDFEVSTMLNKLWQMRNEGLIEKGVNISLNKLKKMYFEE</sequence>
<dbReference type="CDD" id="cd00085">
    <property type="entry name" value="HNHc"/>
    <property type="match status" value="1"/>
</dbReference>
<dbReference type="GO" id="GO:0004519">
    <property type="term" value="F:endonuclease activity"/>
    <property type="evidence" value="ECO:0007669"/>
    <property type="project" value="InterPro"/>
</dbReference>
<protein>
    <recommendedName>
        <fullName evidence="2">Core-binding (CB) domain-containing protein</fullName>
    </recommendedName>
</protein>
<dbReference type="Pfam" id="PF01844">
    <property type="entry name" value="HNH"/>
    <property type="match status" value="1"/>
</dbReference>
<dbReference type="Proteomes" id="UP000183039">
    <property type="component" value="Unassembled WGS sequence"/>
</dbReference>
<evidence type="ECO:0000313" key="3">
    <source>
        <dbReference type="EMBL" id="OJG91002.1"/>
    </source>
</evidence>
<keyword evidence="1" id="KW-0238">DNA-binding</keyword>
<dbReference type="InterPro" id="IPR003615">
    <property type="entry name" value="HNH_nuc"/>
</dbReference>
<gene>
    <name evidence="3" type="ORF">RV15_GL000998</name>
</gene>
<dbReference type="PROSITE" id="PS51900">
    <property type="entry name" value="CB"/>
    <property type="match status" value="1"/>
</dbReference>
<organism evidence="3 4">
    <name type="scientific">Enterococcus silesiacus</name>
    <dbReference type="NCBI Taxonomy" id="332949"/>
    <lineage>
        <taxon>Bacteria</taxon>
        <taxon>Bacillati</taxon>
        <taxon>Bacillota</taxon>
        <taxon>Bacilli</taxon>
        <taxon>Lactobacillales</taxon>
        <taxon>Enterococcaceae</taxon>
        <taxon>Enterococcus</taxon>
    </lineage>
</organism>
<evidence type="ECO:0000256" key="1">
    <source>
        <dbReference type="PROSITE-ProRule" id="PRU01248"/>
    </source>
</evidence>
<evidence type="ECO:0000259" key="2">
    <source>
        <dbReference type="PROSITE" id="PS51900"/>
    </source>
</evidence>
<dbReference type="GO" id="GO:0008270">
    <property type="term" value="F:zinc ion binding"/>
    <property type="evidence" value="ECO:0007669"/>
    <property type="project" value="InterPro"/>
</dbReference>
<feature type="domain" description="Core-binding (CB)" evidence="2">
    <location>
        <begin position="13"/>
        <end position="105"/>
    </location>
</feature>
<reference evidence="3 4" key="1">
    <citation type="submission" date="2014-12" db="EMBL/GenBank/DDBJ databases">
        <title>Draft genome sequences of 29 type strains of Enterococci.</title>
        <authorList>
            <person name="Zhong Z."/>
            <person name="Sun Z."/>
            <person name="Liu W."/>
            <person name="Zhang W."/>
            <person name="Zhang H."/>
        </authorList>
    </citation>
    <scope>NUCLEOTIDE SEQUENCE [LARGE SCALE GENOMIC DNA]</scope>
    <source>
        <strain evidence="3 4">DSM 22801</strain>
    </source>
</reference>
<dbReference type="InterPro" id="IPR044068">
    <property type="entry name" value="CB"/>
</dbReference>
<name>A0AA91GJV5_9ENTE</name>
<comment type="caution">
    <text evidence="3">The sequence shown here is derived from an EMBL/GenBank/DDBJ whole genome shotgun (WGS) entry which is preliminary data.</text>
</comment>